<dbReference type="EMBL" id="KZ678568">
    <property type="protein sequence ID" value="PSR79366.1"/>
    <property type="molecule type" value="Genomic_DNA"/>
</dbReference>
<dbReference type="Gene3D" id="6.10.140.2220">
    <property type="match status" value="1"/>
</dbReference>
<accession>A0A2T2ZY39</accession>
<dbReference type="GO" id="GO:0000981">
    <property type="term" value="F:DNA-binding transcription factor activity, RNA polymerase II-specific"/>
    <property type="evidence" value="ECO:0007669"/>
    <property type="project" value="TreeGrafter"/>
</dbReference>
<dbReference type="InParanoid" id="A0A2T2ZY39"/>
<evidence type="ECO:0000259" key="6">
    <source>
        <dbReference type="PROSITE" id="PS50865"/>
    </source>
</evidence>
<keyword evidence="2 4" id="KW-0863">Zinc-finger</keyword>
<reference evidence="7 8" key="1">
    <citation type="journal article" date="2018" name="Mycol. Prog.">
        <title>Coniella lustricola, a new species from submerged detritus.</title>
        <authorList>
            <person name="Raudabaugh D.B."/>
            <person name="Iturriaga T."/>
            <person name="Carver A."/>
            <person name="Mondo S."/>
            <person name="Pangilinan J."/>
            <person name="Lipzen A."/>
            <person name="He G."/>
            <person name="Amirebrahimi M."/>
            <person name="Grigoriev I.V."/>
            <person name="Miller A.N."/>
        </authorList>
    </citation>
    <scope>NUCLEOTIDE SEQUENCE [LARGE SCALE GENOMIC DNA]</scope>
    <source>
        <strain evidence="7 8">B22-T-1</strain>
    </source>
</reference>
<dbReference type="AlphaFoldDB" id="A0A2T2ZY39"/>
<dbReference type="InterPro" id="IPR002893">
    <property type="entry name" value="Znf_MYND"/>
</dbReference>
<keyword evidence="1" id="KW-0479">Metal-binding</keyword>
<name>A0A2T2ZY39_9PEZI</name>
<evidence type="ECO:0000313" key="7">
    <source>
        <dbReference type="EMBL" id="PSR79366.1"/>
    </source>
</evidence>
<keyword evidence="3" id="KW-0862">Zinc</keyword>
<protein>
    <recommendedName>
        <fullName evidence="6">MYND-type domain-containing protein</fullName>
    </recommendedName>
</protein>
<sequence>MLATPTCAPFGNTPAVDLTSSLPPEDDATILLLGCRDLRHILYTSSVQASPECIESSRKLDITYCDHDDATVGSLGFPFPVHVCCPCLLTCSRVARNAFFLTLLTSQDQTPSPAVLWNLYHHLYLDDESCAVVQAHAQHLLKLSQSLAAWNDGPFAASVRFSEAATLASVQAIWTQYAAHDAAQGQSKPQESVSRAGNISTEDDPKGELRYTVARAAAPLGLQSLQDTDLTSTTQAWLATGTFSAKSGRNETPSPLFSALSPTGSITRILPPQCNPLSAFHLASAEAPLVDINTQEKLQIETAPTTDSKFLSVAQRQFANWTRSFQKLSAQRVVVVRFVSADCLVFCHTLQHLCETEKLCANLFRHQNSPDPLELDACEYSRQASPRKFSVIESSDLPDSYDTLVILSATAPLLQDGPQATLYTNVMMDITSAGEPDRLLGGPFQTICTLLGISPVEYWTNVTALSEVDEYMLTATAAQHTTSPLILRHRLAWKPNHYLTSKPLVRKTSIAVQAADAAALITSLHRGMFSGDQKANIATRQATTHLKVGSQIGFVSFVKRLLQCINTNNTTVCELLINNIPDSGLSFALHQQGIYTASLEKHVQTTDGRQSILSSWTDIPPYVCITVVIPQATWGRRQLRASITSPTASQSSPTHISYCADVVCSSPAMNPRNHRSGRTLSLKQDPSDQTDTIAWFYAPSTLLQHASSDVRVSCHIEDEDKDAQVFSVGLDEEDVVHVTKYPPGLTGYPMYNSLTPKHDPLSSATTDSTHFSCEVDSASFITSITGRLTLTHPELLSNNIPVVIHKVSPLVFNIHLGDSDAILNLDFPVPVEKEGSKTRIARASGYIEIVASLTEPATSQGCNDFIFPCQTGQPPLCLNIPRMNLNTLPIIDVSKKDKLGFLTTLTSWTFSAQERKIREQLDSTSDTSDEITSSARMNFKESIFTMFMISSGLQGGQTGLFAIHHPDRGGIHMLLFVSAIRLDSPHASVVLDAAVIPFTVDLVQSGQLDSFLLTLRTLECCTLNVDDAELLMWKQALPAMIERCRDWTHDASECGYQAPGANMPLHTDPGKPVVCNCGAGRLPSDFINLPEWETAAGFATRLAISPVFSSPLAEQVVDPAKLREAVATVVSNVETEKGDQETQNGSPASRCWSCGATKGKHGAVLKRCMRCLKVWYCSVDCQKRDWKKHRMECEPTKGLWESS</sequence>
<feature type="compositionally biased region" description="Polar residues" evidence="5">
    <location>
        <begin position="184"/>
        <end position="200"/>
    </location>
</feature>
<evidence type="ECO:0000256" key="1">
    <source>
        <dbReference type="ARBA" id="ARBA00022723"/>
    </source>
</evidence>
<dbReference type="PROSITE" id="PS01360">
    <property type="entry name" value="ZF_MYND_1"/>
    <property type="match status" value="1"/>
</dbReference>
<keyword evidence="8" id="KW-1185">Reference proteome</keyword>
<dbReference type="GO" id="GO:0008270">
    <property type="term" value="F:zinc ion binding"/>
    <property type="evidence" value="ECO:0007669"/>
    <property type="project" value="UniProtKB-KW"/>
</dbReference>
<proteinExistence type="predicted"/>
<dbReference type="InterPro" id="IPR024119">
    <property type="entry name" value="TF_DEAF-1"/>
</dbReference>
<feature type="domain" description="MYND-type" evidence="6">
    <location>
        <begin position="1151"/>
        <end position="1193"/>
    </location>
</feature>
<evidence type="ECO:0000256" key="2">
    <source>
        <dbReference type="ARBA" id="ARBA00022771"/>
    </source>
</evidence>
<dbReference type="InterPro" id="IPR027974">
    <property type="entry name" value="DUF4470"/>
</dbReference>
<gene>
    <name evidence="7" type="ORF">BD289DRAFT_415658</name>
</gene>
<evidence type="ECO:0000313" key="8">
    <source>
        <dbReference type="Proteomes" id="UP000241462"/>
    </source>
</evidence>
<dbReference type="OrthoDB" id="432970at2759"/>
<dbReference type="PANTHER" id="PTHR10237:SF15">
    <property type="entry name" value="LD37257P"/>
    <property type="match status" value="1"/>
</dbReference>
<dbReference type="PROSITE" id="PS50865">
    <property type="entry name" value="ZF_MYND_2"/>
    <property type="match status" value="1"/>
</dbReference>
<dbReference type="GO" id="GO:0005634">
    <property type="term" value="C:nucleus"/>
    <property type="evidence" value="ECO:0007669"/>
    <property type="project" value="TreeGrafter"/>
</dbReference>
<evidence type="ECO:0000256" key="5">
    <source>
        <dbReference type="SAM" id="MobiDB-lite"/>
    </source>
</evidence>
<dbReference type="Pfam" id="PF14737">
    <property type="entry name" value="DUF4470"/>
    <property type="match status" value="1"/>
</dbReference>
<dbReference type="STRING" id="2025994.A0A2T2ZY39"/>
<feature type="region of interest" description="Disordered" evidence="5">
    <location>
        <begin position="183"/>
        <end position="208"/>
    </location>
</feature>
<dbReference type="Pfam" id="PF01753">
    <property type="entry name" value="zf-MYND"/>
    <property type="match status" value="1"/>
</dbReference>
<dbReference type="Proteomes" id="UP000241462">
    <property type="component" value="Unassembled WGS sequence"/>
</dbReference>
<evidence type="ECO:0000256" key="4">
    <source>
        <dbReference type="PROSITE-ProRule" id="PRU00134"/>
    </source>
</evidence>
<dbReference type="SUPFAM" id="SSF144232">
    <property type="entry name" value="HIT/MYND zinc finger-like"/>
    <property type="match status" value="1"/>
</dbReference>
<organism evidence="7 8">
    <name type="scientific">Coniella lustricola</name>
    <dbReference type="NCBI Taxonomy" id="2025994"/>
    <lineage>
        <taxon>Eukaryota</taxon>
        <taxon>Fungi</taxon>
        <taxon>Dikarya</taxon>
        <taxon>Ascomycota</taxon>
        <taxon>Pezizomycotina</taxon>
        <taxon>Sordariomycetes</taxon>
        <taxon>Sordariomycetidae</taxon>
        <taxon>Diaporthales</taxon>
        <taxon>Schizoparmaceae</taxon>
        <taxon>Coniella</taxon>
    </lineage>
</organism>
<dbReference type="PANTHER" id="PTHR10237">
    <property type="entry name" value="DEFORMED EPIDERMAL AUTOREGULATORY FACTOR 1 HOMOLOG SUPPRESSIN"/>
    <property type="match status" value="1"/>
</dbReference>
<evidence type="ECO:0000256" key="3">
    <source>
        <dbReference type="ARBA" id="ARBA00022833"/>
    </source>
</evidence>